<gene>
    <name evidence="1" type="ORF">V1479_18115</name>
</gene>
<dbReference type="Proteomes" id="UP001559025">
    <property type="component" value="Unassembled WGS sequence"/>
</dbReference>
<protein>
    <submittedName>
        <fullName evidence="1">Uncharacterized protein</fullName>
    </submittedName>
</protein>
<organism evidence="1 2">
    <name type="scientific">Neoaquamicrobium sediminum</name>
    <dbReference type="NCBI Taxonomy" id="1849104"/>
    <lineage>
        <taxon>Bacteria</taxon>
        <taxon>Pseudomonadati</taxon>
        <taxon>Pseudomonadota</taxon>
        <taxon>Alphaproteobacteria</taxon>
        <taxon>Hyphomicrobiales</taxon>
        <taxon>Phyllobacteriaceae</taxon>
        <taxon>Neoaquamicrobium</taxon>
    </lineage>
</organism>
<evidence type="ECO:0000313" key="2">
    <source>
        <dbReference type="Proteomes" id="UP001559025"/>
    </source>
</evidence>
<sequence length="72" mass="8127">MMLLPPDDYAKRRLTEPAELTVAAEFLIARGFGSDEIAVQLSRFYYVDIDALNDVVSNMSDHGGKARWRHVS</sequence>
<comment type="caution">
    <text evidence="1">The sequence shown here is derived from an EMBL/GenBank/DDBJ whole genome shotgun (WGS) entry which is preliminary data.</text>
</comment>
<dbReference type="EMBL" id="JAZHFV010000006">
    <property type="protein sequence ID" value="MEX4009232.1"/>
    <property type="molecule type" value="Genomic_DNA"/>
</dbReference>
<proteinExistence type="predicted"/>
<accession>A0ABV3WX03</accession>
<keyword evidence="2" id="KW-1185">Reference proteome</keyword>
<name>A0ABV3WX03_9HYPH</name>
<evidence type="ECO:0000313" key="1">
    <source>
        <dbReference type="EMBL" id="MEX4009232.1"/>
    </source>
</evidence>
<reference evidence="1 2" key="1">
    <citation type="submission" date="2024-01" db="EMBL/GenBank/DDBJ databases">
        <title>New evidence supports the origin of RcGTA from prophage.</title>
        <authorList>
            <person name="Xu Y."/>
            <person name="Liu B."/>
            <person name="Chen F."/>
        </authorList>
    </citation>
    <scope>NUCLEOTIDE SEQUENCE [LARGE SCALE GENOMIC DNA]</scope>
    <source>
        <strain evidence="1 2">CBW1107-2</strain>
    </source>
</reference>